<dbReference type="SUPFAM" id="SSF51735">
    <property type="entry name" value="NAD(P)-binding Rossmann-fold domains"/>
    <property type="match status" value="1"/>
</dbReference>
<dbReference type="OMA" id="NTVGNVH"/>
<dbReference type="InterPro" id="IPR036291">
    <property type="entry name" value="NAD(P)-bd_dom_sf"/>
</dbReference>
<dbReference type="Pfam" id="PF00106">
    <property type="entry name" value="adh_short"/>
    <property type="match status" value="1"/>
</dbReference>
<accession>A0A060SP39</accession>
<sequence>MPSYVVTGVSRGIGLEFVNQLTKDTNNVVFGLARTPQNAPKLFELQKSRPNLHIIKADIVDAAAAEVEKVTGGSLDYLINNAAQVNTGERTGLTLSTYPNEDLLEEDLVQTFRINVVGVAHTINAFLPLLRKGSTKKVISLSTGLADNDVTLKAGIAISAPYSISKAALNAAVAKYAAELRDEGFTFLALSPGVVNTAEKPPDAKEHAATPEELERIGGLFLKFKKLAPHWDGNPLSPETSVRLMLDVIERSSVQNTGAFLSHWGNQQWL</sequence>
<dbReference type="PANTHER" id="PTHR45458">
    <property type="entry name" value="SHORT-CHAIN DEHYDROGENASE/REDUCTASE SDR"/>
    <property type="match status" value="1"/>
</dbReference>
<proteinExistence type="predicted"/>
<dbReference type="AlphaFoldDB" id="A0A060SP39"/>
<dbReference type="OrthoDB" id="9876299at2759"/>
<dbReference type="HOGENOM" id="CLU_010194_9_2_1"/>
<dbReference type="Gene3D" id="3.40.50.720">
    <property type="entry name" value="NAD(P)-binding Rossmann-like Domain"/>
    <property type="match status" value="1"/>
</dbReference>
<dbReference type="GO" id="GO:0016616">
    <property type="term" value="F:oxidoreductase activity, acting on the CH-OH group of donors, NAD or NADP as acceptor"/>
    <property type="evidence" value="ECO:0007669"/>
    <property type="project" value="TreeGrafter"/>
</dbReference>
<organism evidence="1 2">
    <name type="scientific">Pycnoporus cinnabarinus</name>
    <name type="common">Cinnabar-red polypore</name>
    <name type="synonym">Trametes cinnabarina</name>
    <dbReference type="NCBI Taxonomy" id="5643"/>
    <lineage>
        <taxon>Eukaryota</taxon>
        <taxon>Fungi</taxon>
        <taxon>Dikarya</taxon>
        <taxon>Basidiomycota</taxon>
        <taxon>Agaricomycotina</taxon>
        <taxon>Agaricomycetes</taxon>
        <taxon>Polyporales</taxon>
        <taxon>Polyporaceae</taxon>
        <taxon>Trametes</taxon>
    </lineage>
</organism>
<evidence type="ECO:0008006" key="3">
    <source>
        <dbReference type="Google" id="ProtNLM"/>
    </source>
</evidence>
<comment type="caution">
    <text evidence="1">The sequence shown here is derived from an EMBL/GenBank/DDBJ whole genome shotgun (WGS) entry which is preliminary data.</text>
</comment>
<gene>
    <name evidence="1" type="ORF">BN946_scf184873.g10</name>
</gene>
<dbReference type="Proteomes" id="UP000029665">
    <property type="component" value="Unassembled WGS sequence"/>
</dbReference>
<dbReference type="InterPro" id="IPR002347">
    <property type="entry name" value="SDR_fam"/>
</dbReference>
<dbReference type="PANTHER" id="PTHR45458:SF3">
    <property type="entry name" value="CHAIN DEHYDROGENASE (ATSC), PUTATIVE-RELATED"/>
    <property type="match status" value="1"/>
</dbReference>
<protein>
    <recommendedName>
        <fullName evidence="3">NAD(P)-binding protein</fullName>
    </recommendedName>
</protein>
<dbReference type="PRINTS" id="PR00081">
    <property type="entry name" value="GDHRDH"/>
</dbReference>
<keyword evidence="2" id="KW-1185">Reference proteome</keyword>
<reference evidence="1" key="1">
    <citation type="submission" date="2014-01" db="EMBL/GenBank/DDBJ databases">
        <title>The genome of the white-rot fungus Pycnoporus cinnabarinus: a basidiomycete model with a versatile arsenal for lignocellulosic biomass breakdown.</title>
        <authorList>
            <person name="Levasseur A."/>
            <person name="Lomascolo A."/>
            <person name="Ruiz-Duenas F.J."/>
            <person name="Uzan E."/>
            <person name="Piumi F."/>
            <person name="Kues U."/>
            <person name="Ram A.F.J."/>
            <person name="Murat C."/>
            <person name="Haon M."/>
            <person name="Benoit I."/>
            <person name="Arfi Y."/>
            <person name="Chevret D."/>
            <person name="Drula E."/>
            <person name="Kwon M.J."/>
            <person name="Gouret P."/>
            <person name="Lesage-Meessen L."/>
            <person name="Lombard V."/>
            <person name="Mariette J."/>
            <person name="Noirot C."/>
            <person name="Park J."/>
            <person name="Patyshakuliyeva A."/>
            <person name="Wieneger R.A.B."/>
            <person name="Wosten H.A.B."/>
            <person name="Martin F."/>
            <person name="Coutinho P.M."/>
            <person name="de Vries R."/>
            <person name="Martinez A.T."/>
            <person name="Klopp C."/>
            <person name="Pontarotti P."/>
            <person name="Henrissat B."/>
            <person name="Record E."/>
        </authorList>
    </citation>
    <scope>NUCLEOTIDE SEQUENCE [LARGE SCALE GENOMIC DNA]</scope>
    <source>
        <strain evidence="1">BRFM137</strain>
    </source>
</reference>
<evidence type="ECO:0000313" key="2">
    <source>
        <dbReference type="Proteomes" id="UP000029665"/>
    </source>
</evidence>
<dbReference type="EMBL" id="CCBP010000311">
    <property type="protein sequence ID" value="CDO75921.1"/>
    <property type="molecule type" value="Genomic_DNA"/>
</dbReference>
<name>A0A060SP39_PYCCI</name>
<dbReference type="InterPro" id="IPR052184">
    <property type="entry name" value="SDR_enzymes"/>
</dbReference>
<dbReference type="CDD" id="cd05325">
    <property type="entry name" value="carb_red_sniffer_like_SDR_c"/>
    <property type="match status" value="1"/>
</dbReference>
<evidence type="ECO:0000313" key="1">
    <source>
        <dbReference type="EMBL" id="CDO75921.1"/>
    </source>
</evidence>